<dbReference type="Pfam" id="PF12796">
    <property type="entry name" value="Ank_2"/>
    <property type="match status" value="1"/>
</dbReference>
<dbReference type="AlphaFoldDB" id="Q5B306"/>
<evidence type="ECO:0000256" key="1">
    <source>
        <dbReference type="ARBA" id="ARBA00022737"/>
    </source>
</evidence>
<dbReference type="RefSeq" id="XP_662678.1">
    <property type="nucleotide sequence ID" value="XM_657586.1"/>
</dbReference>
<reference evidence="5" key="1">
    <citation type="journal article" date="2005" name="Nature">
        <title>Sequencing of Aspergillus nidulans and comparative analysis with A. fumigatus and A. oryzae.</title>
        <authorList>
            <person name="Galagan J.E."/>
            <person name="Calvo S.E."/>
            <person name="Cuomo C."/>
            <person name="Ma L.J."/>
            <person name="Wortman J.R."/>
            <person name="Batzoglou S."/>
            <person name="Lee S.I."/>
            <person name="Basturkmen M."/>
            <person name="Spevak C.C."/>
            <person name="Clutterbuck J."/>
            <person name="Kapitonov V."/>
            <person name="Jurka J."/>
            <person name="Scazzocchio C."/>
            <person name="Farman M."/>
            <person name="Butler J."/>
            <person name="Purcell S."/>
            <person name="Harris S."/>
            <person name="Braus G.H."/>
            <person name="Draht O."/>
            <person name="Busch S."/>
            <person name="D'Enfert C."/>
            <person name="Bouchier C."/>
            <person name="Goldman G.H."/>
            <person name="Bell-Pedersen D."/>
            <person name="Griffiths-Jones S."/>
            <person name="Doonan J.H."/>
            <person name="Yu J."/>
            <person name="Vienken K."/>
            <person name="Pain A."/>
            <person name="Freitag M."/>
            <person name="Selker E.U."/>
            <person name="Archer D.B."/>
            <person name="Penalva M.A."/>
            <person name="Oakley B.R."/>
            <person name="Momany M."/>
            <person name="Tanaka T."/>
            <person name="Kumagai T."/>
            <person name="Asai K."/>
            <person name="Machida M."/>
            <person name="Nierman W.C."/>
            <person name="Denning D.W."/>
            <person name="Caddick M."/>
            <person name="Hynes M."/>
            <person name="Paoletti M."/>
            <person name="Fischer R."/>
            <person name="Miller B."/>
            <person name="Dyer P."/>
            <person name="Sachs M.S."/>
            <person name="Osmani S.A."/>
            <person name="Birren B.W."/>
        </authorList>
    </citation>
    <scope>NUCLEOTIDE SEQUENCE [LARGE SCALE GENOMIC DNA]</scope>
    <source>
        <strain evidence="5">FGSC A4 / ATCC 38163 / CBS 112.46 / NRRL 194 / M139</strain>
    </source>
</reference>
<evidence type="ECO:0000313" key="5">
    <source>
        <dbReference type="Proteomes" id="UP000000560"/>
    </source>
</evidence>
<dbReference type="eggNOG" id="KOG0504">
    <property type="taxonomic scope" value="Eukaryota"/>
</dbReference>
<dbReference type="PANTHER" id="PTHR24198:SF165">
    <property type="entry name" value="ANKYRIN REPEAT-CONTAINING PROTEIN-RELATED"/>
    <property type="match status" value="1"/>
</dbReference>
<feature type="repeat" description="ANK" evidence="3">
    <location>
        <begin position="209"/>
        <end position="241"/>
    </location>
</feature>
<evidence type="ECO:0000313" key="4">
    <source>
        <dbReference type="EMBL" id="CBF76145.1"/>
    </source>
</evidence>
<dbReference type="SUPFAM" id="SSF48403">
    <property type="entry name" value="Ankyrin repeat"/>
    <property type="match status" value="1"/>
</dbReference>
<dbReference type="PANTHER" id="PTHR24198">
    <property type="entry name" value="ANKYRIN REPEAT AND PROTEIN KINASE DOMAIN-CONTAINING PROTEIN"/>
    <property type="match status" value="1"/>
</dbReference>
<dbReference type="Proteomes" id="UP000000560">
    <property type="component" value="Chromosome III"/>
</dbReference>
<proteinExistence type="predicted"/>
<dbReference type="OrthoDB" id="426293at2759"/>
<dbReference type="STRING" id="227321.Q5B306"/>
<dbReference type="InParanoid" id="Q5B306"/>
<feature type="repeat" description="ANK" evidence="3">
    <location>
        <begin position="166"/>
        <end position="198"/>
    </location>
</feature>
<reference evidence="5" key="2">
    <citation type="journal article" date="2009" name="Fungal Genet. Biol.">
        <title>The 2008 update of the Aspergillus nidulans genome annotation: a community effort.</title>
        <authorList>
            <person name="Wortman J.R."/>
            <person name="Gilsenan J.M."/>
            <person name="Joardar V."/>
            <person name="Deegan J."/>
            <person name="Clutterbuck J."/>
            <person name="Andersen M.R."/>
            <person name="Archer D."/>
            <person name="Bencina M."/>
            <person name="Braus G."/>
            <person name="Coutinho P."/>
            <person name="von Dohren H."/>
            <person name="Doonan J."/>
            <person name="Driessen A.J."/>
            <person name="Durek P."/>
            <person name="Espeso E."/>
            <person name="Fekete E."/>
            <person name="Flipphi M."/>
            <person name="Estrada C.G."/>
            <person name="Geysens S."/>
            <person name="Goldman G."/>
            <person name="de Groot P.W."/>
            <person name="Hansen K."/>
            <person name="Harris S.D."/>
            <person name="Heinekamp T."/>
            <person name="Helmstaedt K."/>
            <person name="Henrissat B."/>
            <person name="Hofmann G."/>
            <person name="Homan T."/>
            <person name="Horio T."/>
            <person name="Horiuchi H."/>
            <person name="James S."/>
            <person name="Jones M."/>
            <person name="Karaffa L."/>
            <person name="Karanyi Z."/>
            <person name="Kato M."/>
            <person name="Keller N."/>
            <person name="Kelly D.E."/>
            <person name="Kiel J.A."/>
            <person name="Kim J.M."/>
            <person name="van der Klei I.J."/>
            <person name="Klis F.M."/>
            <person name="Kovalchuk A."/>
            <person name="Krasevec N."/>
            <person name="Kubicek C.P."/>
            <person name="Liu B."/>
            <person name="Maccabe A."/>
            <person name="Meyer V."/>
            <person name="Mirabito P."/>
            <person name="Miskei M."/>
            <person name="Mos M."/>
            <person name="Mullins J."/>
            <person name="Nelson D.R."/>
            <person name="Nielsen J."/>
            <person name="Oakley B.R."/>
            <person name="Osmani S.A."/>
            <person name="Pakula T."/>
            <person name="Paszewski A."/>
            <person name="Paulsen I."/>
            <person name="Pilsyk S."/>
            <person name="Pocsi I."/>
            <person name="Punt P.J."/>
            <person name="Ram A.F."/>
            <person name="Ren Q."/>
            <person name="Robellet X."/>
            <person name="Robson G."/>
            <person name="Seiboth B."/>
            <person name="van Solingen P."/>
            <person name="Specht T."/>
            <person name="Sun J."/>
            <person name="Taheri-Talesh N."/>
            <person name="Takeshita N."/>
            <person name="Ussery D."/>
            <person name="vanKuyk P.A."/>
            <person name="Visser H."/>
            <person name="van de Vondervoort P.J."/>
            <person name="de Vries R.P."/>
            <person name="Walton J."/>
            <person name="Xiang X."/>
            <person name="Xiong Y."/>
            <person name="Zeng A.P."/>
            <person name="Brandt B.W."/>
            <person name="Cornell M.J."/>
            <person name="van den Hondel C.A."/>
            <person name="Visser J."/>
            <person name="Oliver S.G."/>
            <person name="Turner G."/>
        </authorList>
    </citation>
    <scope>GENOME REANNOTATION</scope>
    <source>
        <strain evidence="5">FGSC A4 / ATCC 38163 / CBS 112.46 / NRRL 194 / M139</strain>
    </source>
</reference>
<dbReference type="InterPro" id="IPR002110">
    <property type="entry name" value="Ankyrin_rpt"/>
</dbReference>
<keyword evidence="2 3" id="KW-0040">ANK repeat</keyword>
<dbReference type="PROSITE" id="PS50297">
    <property type="entry name" value="ANK_REP_REGION"/>
    <property type="match status" value="2"/>
</dbReference>
<dbReference type="OMA" id="PWYGDIL"/>
<gene>
    <name evidence="4" type="ORF">ANIA_05074</name>
</gene>
<keyword evidence="5" id="KW-1185">Reference proteome</keyword>
<dbReference type="GeneID" id="2872874"/>
<dbReference type="PROSITE" id="PS50088">
    <property type="entry name" value="ANK_REPEAT"/>
    <property type="match status" value="3"/>
</dbReference>
<accession>C8V805</accession>
<dbReference type="KEGG" id="ani:ANIA_05074"/>
<keyword evidence="1" id="KW-0677">Repeat</keyword>
<protein>
    <submittedName>
        <fullName evidence="4">Uncharacterized protein</fullName>
    </submittedName>
</protein>
<evidence type="ECO:0000256" key="2">
    <source>
        <dbReference type="ARBA" id="ARBA00023043"/>
    </source>
</evidence>
<sequence length="275" mass="30509">MHYNERLISEEIRAIARKNSREALEAFLQQQREAAGELEYTPPLEDLLLAATDCRANQVAAYCLEHGQKATREMMTSVVVHNSFAVYRLMVKHKVVRINFVVPWYGDILGTMASDNKIDWVRFCLEHGANPNASLVEEHLSALACAVHTGNVELVDLLLAHGARLKGSNAIVRAAIDEDLEMVKYLLLRGADIDEVGIKGPPGAEAYGDMGSPLHQAAVEGYMEMALFLIEAGADIYLKDPLGRTAEDLALEKGHMEILDALRQKKMKDNVDIKE</sequence>
<accession>Q5B306</accession>
<feature type="repeat" description="ANK" evidence="3">
    <location>
        <begin position="138"/>
        <end position="170"/>
    </location>
</feature>
<dbReference type="HOGENOM" id="CLU_088294_0_0_1"/>
<dbReference type="InterPro" id="IPR036770">
    <property type="entry name" value="Ankyrin_rpt-contain_sf"/>
</dbReference>
<organism evidence="4 5">
    <name type="scientific">Emericella nidulans (strain FGSC A4 / ATCC 38163 / CBS 112.46 / NRRL 194 / M139)</name>
    <name type="common">Aspergillus nidulans</name>
    <dbReference type="NCBI Taxonomy" id="227321"/>
    <lineage>
        <taxon>Eukaryota</taxon>
        <taxon>Fungi</taxon>
        <taxon>Dikarya</taxon>
        <taxon>Ascomycota</taxon>
        <taxon>Pezizomycotina</taxon>
        <taxon>Eurotiomycetes</taxon>
        <taxon>Eurotiomycetidae</taxon>
        <taxon>Eurotiales</taxon>
        <taxon>Aspergillaceae</taxon>
        <taxon>Aspergillus</taxon>
        <taxon>Aspergillus subgen. Nidulantes</taxon>
    </lineage>
</organism>
<dbReference type="Gene3D" id="1.25.40.20">
    <property type="entry name" value="Ankyrin repeat-containing domain"/>
    <property type="match status" value="2"/>
</dbReference>
<dbReference type="SMART" id="SM00248">
    <property type="entry name" value="ANK"/>
    <property type="match status" value="5"/>
</dbReference>
<dbReference type="Pfam" id="PF13637">
    <property type="entry name" value="Ank_4"/>
    <property type="match status" value="1"/>
</dbReference>
<dbReference type="EMBL" id="BN001303">
    <property type="protein sequence ID" value="CBF76145.1"/>
    <property type="molecule type" value="Genomic_DNA"/>
</dbReference>
<name>Q5B306_EMENI</name>
<evidence type="ECO:0000256" key="3">
    <source>
        <dbReference type="PROSITE-ProRule" id="PRU00023"/>
    </source>
</evidence>